<dbReference type="InterPro" id="IPR057780">
    <property type="entry name" value="Beta-prop_Vps41"/>
</dbReference>
<evidence type="ECO:0000256" key="1">
    <source>
        <dbReference type="ARBA" id="ARBA00022448"/>
    </source>
</evidence>
<dbReference type="InterPro" id="IPR036322">
    <property type="entry name" value="WD40_repeat_dom_sf"/>
</dbReference>
<feature type="compositionally biased region" description="Low complexity" evidence="3">
    <location>
        <begin position="175"/>
        <end position="184"/>
    </location>
</feature>
<comment type="caution">
    <text evidence="5">The sequence shown here is derived from an EMBL/GenBank/DDBJ whole genome shotgun (WGS) entry which is preliminary data.</text>
</comment>
<dbReference type="EMBL" id="MU003835">
    <property type="protein sequence ID" value="KAF2717832.1"/>
    <property type="molecule type" value="Genomic_DNA"/>
</dbReference>
<dbReference type="GO" id="GO:0009267">
    <property type="term" value="P:cellular response to starvation"/>
    <property type="evidence" value="ECO:0007669"/>
    <property type="project" value="TreeGrafter"/>
</dbReference>
<gene>
    <name evidence="5" type="ORF">K431DRAFT_333627</name>
</gene>
<keyword evidence="6" id="KW-1185">Reference proteome</keyword>
<evidence type="ECO:0000313" key="5">
    <source>
        <dbReference type="EMBL" id="KAF2717832.1"/>
    </source>
</evidence>
<dbReference type="InterPro" id="IPR045111">
    <property type="entry name" value="Vps41/Vps8"/>
</dbReference>
<dbReference type="Gene3D" id="1.25.40.10">
    <property type="entry name" value="Tetratricopeptide repeat domain"/>
    <property type="match status" value="1"/>
</dbReference>
<feature type="domain" description="Vps41 beta-propeller" evidence="4">
    <location>
        <begin position="390"/>
        <end position="517"/>
    </location>
</feature>
<feature type="domain" description="Vps41 beta-propeller" evidence="4">
    <location>
        <begin position="188"/>
        <end position="254"/>
    </location>
</feature>
<feature type="region of interest" description="Disordered" evidence="3">
    <location>
        <begin position="458"/>
        <end position="477"/>
    </location>
</feature>
<sequence length="1307" mass="143142">MSAASLATEPSAVGKLEASKPHVTAGDGGNGNSRNEREEEDGGEESVEDEDADEDEDEEPHLKYKKLTSSLQGAYRNGDSTSAFWVGGDKMIMGTHNGSIHVFGMPAIDLTRSYKAHQATVTAIDVSPVPPPPIVFKTENGAYATLAPPPAPISKPQTFRSTPQPSATSPKAARQPQQVPNTPNNQIYIATSSLDGHVCVASLVDPSDVQLRNFARPVSAVALSPQFKSDRTYLSGGLAGQLILTIGGATGRTVDANTNSAAAAATGWMSSIGLAKDTGKDQILHQGEGKIGEIKWSTSGKWVCWVNEEGIKIMRSHLKLGEQTEDAWKRIAHASKPNRKDWVDMAGVWKARVQWVDDKTLEDDQIDELNGVNGNGTATSVLKEKKRRVEKLVVGWGDTAWVLHVQQGTSSDTGQKRVGSADIINKLQFRDCVVSGITMFSPSMLAILAYRTRDDDDRPIQQVSREGGSKKGRSHRHTGLAPQLRLIEIAGGEEIDLDELSVSRFETLSAQDYHLGTSYIPAPQLTKAEREQRGNLEAMWELSGGAYATKLFSSSASVLSKNSSGNNETGRAGSFSSPAASGVGAKGGLDVTPTPERTRPAVEAHPFATEPGKKLIIHSPYDCVLALKRDLSDHLGWMLEHERYAVAWNLLDMHPEVADASTMDQLSLISATSLPMPPTSKNTLADFFADGSNSSDTTLGKHSKAQVSAAQQDKRRIGDLWLQQLVNASQWQEAGEVAGKVLGTSAQWEHWVWTFAQAGRFDEITPFIPSTDQKPPLPSLVYELVLGYYIGANKIRLKQLLDAWDPEFYDVKSVISAIESQFESGEITEDSVQDGVKGRDWRILTDSLATLYLADGRAGDALRCYIRCQNADAAMTLIREEKMLGAVAEDVPGFVTLRVGENEMNGSMEELEEGCSEAINLLVEEALRGTVSTSTVVRQLEAKGPTYQPFIFFYLRTLWNGTPEDRAKPKRLSKWERRVDAGHAFVEDHADLALELFAEYDRNMLMIFIREGTVYSYDRAIGICERYNYIPELVYVLSKTGQTKRALYLIIDQLQDVKQAIEFCRDNGPDLWEELLDYSMDKPAFIRGLLEEVGTAIVDPIELVRRIPEGLEIEGLRDGVVKMISEYQIQHSISEGVAKVLRGEVQMAMDTLRAGQKKAVKFEVVHETAEEVDLAVKDPPTKVNGADGEVLPVAARKVETQKVTPGHCVGCGDVFHEEENAPLIGFACGHVYHLVCLLRANPNITDEVEKEDGIRNIMQQLGYHDNDAGEEEYHYSGRSVGGKVAHAHIIKNAVQGGCRHCVIPDGA</sequence>
<evidence type="ECO:0000313" key="6">
    <source>
        <dbReference type="Proteomes" id="UP000799441"/>
    </source>
</evidence>
<reference evidence="5" key="1">
    <citation type="journal article" date="2020" name="Stud. Mycol.">
        <title>101 Dothideomycetes genomes: a test case for predicting lifestyles and emergence of pathogens.</title>
        <authorList>
            <person name="Haridas S."/>
            <person name="Albert R."/>
            <person name="Binder M."/>
            <person name="Bloem J."/>
            <person name="Labutti K."/>
            <person name="Salamov A."/>
            <person name="Andreopoulos B."/>
            <person name="Baker S."/>
            <person name="Barry K."/>
            <person name="Bills G."/>
            <person name="Bluhm B."/>
            <person name="Cannon C."/>
            <person name="Castanera R."/>
            <person name="Culley D."/>
            <person name="Daum C."/>
            <person name="Ezra D."/>
            <person name="Gonzalez J."/>
            <person name="Henrissat B."/>
            <person name="Kuo A."/>
            <person name="Liang C."/>
            <person name="Lipzen A."/>
            <person name="Lutzoni F."/>
            <person name="Magnuson J."/>
            <person name="Mondo S."/>
            <person name="Nolan M."/>
            <person name="Ohm R."/>
            <person name="Pangilinan J."/>
            <person name="Park H.-J."/>
            <person name="Ramirez L."/>
            <person name="Alfaro M."/>
            <person name="Sun H."/>
            <person name="Tritt A."/>
            <person name="Yoshinaga Y."/>
            <person name="Zwiers L.-H."/>
            <person name="Turgeon B."/>
            <person name="Goodwin S."/>
            <person name="Spatafora J."/>
            <person name="Crous P."/>
            <person name="Grigoriev I."/>
        </authorList>
    </citation>
    <scope>NUCLEOTIDE SEQUENCE</scope>
    <source>
        <strain evidence="5">CBS 116435</strain>
    </source>
</reference>
<dbReference type="InterPro" id="IPR011990">
    <property type="entry name" value="TPR-like_helical_dom_sf"/>
</dbReference>
<protein>
    <recommendedName>
        <fullName evidence="4">Vps41 beta-propeller domain-containing protein</fullName>
    </recommendedName>
</protein>
<dbReference type="Pfam" id="PF23411">
    <property type="entry name" value="Beta-prop_Vps41"/>
    <property type="match status" value="2"/>
</dbReference>
<evidence type="ECO:0000256" key="3">
    <source>
        <dbReference type="SAM" id="MobiDB-lite"/>
    </source>
</evidence>
<feature type="compositionally biased region" description="Acidic residues" evidence="3">
    <location>
        <begin position="38"/>
        <end position="59"/>
    </location>
</feature>
<dbReference type="Gene3D" id="2.130.10.10">
    <property type="entry name" value="YVTN repeat-like/Quinoprotein amine dehydrogenase"/>
    <property type="match status" value="1"/>
</dbReference>
<dbReference type="OrthoDB" id="244107at2759"/>
<dbReference type="SUPFAM" id="SSF50978">
    <property type="entry name" value="WD40 repeat-like"/>
    <property type="match status" value="1"/>
</dbReference>
<organism evidence="5 6">
    <name type="scientific">Polychaeton citri CBS 116435</name>
    <dbReference type="NCBI Taxonomy" id="1314669"/>
    <lineage>
        <taxon>Eukaryota</taxon>
        <taxon>Fungi</taxon>
        <taxon>Dikarya</taxon>
        <taxon>Ascomycota</taxon>
        <taxon>Pezizomycotina</taxon>
        <taxon>Dothideomycetes</taxon>
        <taxon>Dothideomycetidae</taxon>
        <taxon>Capnodiales</taxon>
        <taxon>Capnodiaceae</taxon>
        <taxon>Polychaeton</taxon>
    </lineage>
</organism>
<feature type="region of interest" description="Disordered" evidence="3">
    <location>
        <begin position="146"/>
        <end position="184"/>
    </location>
</feature>
<dbReference type="InterPro" id="IPR000547">
    <property type="entry name" value="Clathrin_H-chain/VPS_repeat"/>
</dbReference>
<dbReference type="InterPro" id="IPR015943">
    <property type="entry name" value="WD40/YVTN_repeat-like_dom_sf"/>
</dbReference>
<dbReference type="GO" id="GO:0006623">
    <property type="term" value="P:protein targeting to vacuole"/>
    <property type="evidence" value="ECO:0007669"/>
    <property type="project" value="InterPro"/>
</dbReference>
<evidence type="ECO:0000259" key="4">
    <source>
        <dbReference type="Pfam" id="PF23411"/>
    </source>
</evidence>
<evidence type="ECO:0000256" key="2">
    <source>
        <dbReference type="ARBA" id="ARBA00022927"/>
    </source>
</evidence>
<dbReference type="GO" id="GO:0005770">
    <property type="term" value="C:late endosome"/>
    <property type="evidence" value="ECO:0007669"/>
    <property type="project" value="TreeGrafter"/>
</dbReference>
<dbReference type="PANTHER" id="PTHR12616">
    <property type="entry name" value="VACUOLAR PROTEIN SORTING VPS41"/>
    <property type="match status" value="1"/>
</dbReference>
<dbReference type="Proteomes" id="UP000799441">
    <property type="component" value="Unassembled WGS sequence"/>
</dbReference>
<proteinExistence type="predicted"/>
<feature type="region of interest" description="Disordered" evidence="3">
    <location>
        <begin position="1"/>
        <end position="63"/>
    </location>
</feature>
<dbReference type="Pfam" id="PF23556">
    <property type="entry name" value="TPR_Vps41"/>
    <property type="match status" value="1"/>
</dbReference>
<keyword evidence="1" id="KW-0813">Transport</keyword>
<dbReference type="GO" id="GO:0034058">
    <property type="term" value="P:endosomal vesicle fusion"/>
    <property type="evidence" value="ECO:0007669"/>
    <property type="project" value="TreeGrafter"/>
</dbReference>
<feature type="region of interest" description="Disordered" evidence="3">
    <location>
        <begin position="558"/>
        <end position="600"/>
    </location>
</feature>
<feature type="compositionally biased region" description="Polar residues" evidence="3">
    <location>
        <begin position="155"/>
        <end position="169"/>
    </location>
</feature>
<dbReference type="GO" id="GO:0016236">
    <property type="term" value="P:macroautophagy"/>
    <property type="evidence" value="ECO:0007669"/>
    <property type="project" value="TreeGrafter"/>
</dbReference>
<accession>A0A9P4Q4E0</accession>
<name>A0A9P4Q4E0_9PEZI</name>
<dbReference type="GO" id="GO:0030897">
    <property type="term" value="C:HOPS complex"/>
    <property type="evidence" value="ECO:0007669"/>
    <property type="project" value="TreeGrafter"/>
</dbReference>
<dbReference type="SMART" id="SM00299">
    <property type="entry name" value="CLH"/>
    <property type="match status" value="1"/>
</dbReference>
<feature type="compositionally biased region" description="Polar residues" evidence="3">
    <location>
        <begin position="565"/>
        <end position="579"/>
    </location>
</feature>
<dbReference type="PANTHER" id="PTHR12616:SF1">
    <property type="entry name" value="VACUOLAR PROTEIN SORTING-ASSOCIATED PROTEIN 41 HOMOLOG"/>
    <property type="match status" value="1"/>
</dbReference>
<keyword evidence="2" id="KW-0653">Protein transport</keyword>